<dbReference type="Pfam" id="PF16363">
    <property type="entry name" value="GDP_Man_Dehyd"/>
    <property type="match status" value="1"/>
</dbReference>
<keyword evidence="12" id="KW-1185">Reference proteome</keyword>
<dbReference type="GO" id="GO:0006012">
    <property type="term" value="P:galactose metabolic process"/>
    <property type="evidence" value="ECO:0007669"/>
    <property type="project" value="UniProtKB-UniPathway"/>
</dbReference>
<keyword evidence="9" id="KW-0119">Carbohydrate metabolism</keyword>
<name>A0A2D0N4K1_FLAN2</name>
<dbReference type="GO" id="GO:0003978">
    <property type="term" value="F:UDP-glucose 4-epimerase activity"/>
    <property type="evidence" value="ECO:0007669"/>
    <property type="project" value="UniProtKB-UniRule"/>
</dbReference>
<evidence type="ECO:0000313" key="12">
    <source>
        <dbReference type="Proteomes" id="UP000223913"/>
    </source>
</evidence>
<comment type="pathway">
    <text evidence="3 9">Carbohydrate metabolism; galactose metabolism.</text>
</comment>
<comment type="catalytic activity">
    <reaction evidence="1 9">
        <text>UDP-alpha-D-glucose = UDP-alpha-D-galactose</text>
        <dbReference type="Rhea" id="RHEA:22168"/>
        <dbReference type="ChEBI" id="CHEBI:58885"/>
        <dbReference type="ChEBI" id="CHEBI:66914"/>
        <dbReference type="EC" id="5.1.3.2"/>
    </reaction>
</comment>
<accession>A0A2D0N4K1</accession>
<sequence length="340" mass="37627">MSKVLVTGGTGYIGSHTIIDLINNGFEVVSIDNLTNSNDDVLEGIEKITGVKVTNYRIDLVDLASLLQVFRDHPDIEGIIHFAAYKLVGESVEKPLAYFRNNLLGLINLLTCMETFEVANLIFSSSCSVYGNAEELPVTENTPFQEAESPYARTKQMGEQIIRDFAKVHPDHQAVLLRYFNPAGAHESAIIGEAPSNPASNLVPVITETAIGKRKSMTVFGADYDTRDGSCIRDYIHVMDLANAHTKSLQFLLQKKNATNCEIFNLGIGEGVSVLEAIKAFEKVSGEKLNYEIGPRRPGDVVAIYADKERSERELGWKPERDIDAIMESAWAWERARSGK</sequence>
<comment type="cofactor">
    <cofactor evidence="2 9">
        <name>NAD(+)</name>
        <dbReference type="ChEBI" id="CHEBI:57540"/>
    </cofactor>
</comment>
<dbReference type="InterPro" id="IPR036291">
    <property type="entry name" value="NAD(P)-bd_dom_sf"/>
</dbReference>
<evidence type="ECO:0000256" key="6">
    <source>
        <dbReference type="ARBA" id="ARBA00018569"/>
    </source>
</evidence>
<protein>
    <recommendedName>
        <fullName evidence="6 9">UDP-glucose 4-epimerase</fullName>
        <ecNumber evidence="5 9">5.1.3.2</ecNumber>
    </recommendedName>
</protein>
<evidence type="ECO:0000256" key="7">
    <source>
        <dbReference type="ARBA" id="ARBA00023027"/>
    </source>
</evidence>
<dbReference type="PANTHER" id="PTHR43725">
    <property type="entry name" value="UDP-GLUCOSE 4-EPIMERASE"/>
    <property type="match status" value="1"/>
</dbReference>
<dbReference type="AlphaFoldDB" id="A0A2D0N4K1"/>
<dbReference type="RefSeq" id="WP_099153510.1">
    <property type="nucleotide sequence ID" value="NZ_PDUD01000034.1"/>
</dbReference>
<comment type="subunit">
    <text evidence="9">Homodimer.</text>
</comment>
<feature type="domain" description="NAD(P)-binding" evidence="10">
    <location>
        <begin position="5"/>
        <end position="328"/>
    </location>
</feature>
<dbReference type="Gene3D" id="3.40.50.720">
    <property type="entry name" value="NAD(P)-binding Rossmann-like Domain"/>
    <property type="match status" value="1"/>
</dbReference>
<evidence type="ECO:0000256" key="4">
    <source>
        <dbReference type="ARBA" id="ARBA00007637"/>
    </source>
</evidence>
<organism evidence="11 12">
    <name type="scientific">Flavilitoribacter nigricans (strain ATCC 23147 / DSM 23189 / NBRC 102662 / NCIMB 1420 / SS-2)</name>
    <name type="common">Lewinella nigricans</name>
    <dbReference type="NCBI Taxonomy" id="1122177"/>
    <lineage>
        <taxon>Bacteria</taxon>
        <taxon>Pseudomonadati</taxon>
        <taxon>Bacteroidota</taxon>
        <taxon>Saprospiria</taxon>
        <taxon>Saprospirales</taxon>
        <taxon>Lewinellaceae</taxon>
        <taxon>Flavilitoribacter</taxon>
    </lineage>
</organism>
<dbReference type="CDD" id="cd05247">
    <property type="entry name" value="UDP_G4E_1_SDR_e"/>
    <property type="match status" value="1"/>
</dbReference>
<dbReference type="OrthoDB" id="9801785at2"/>
<gene>
    <name evidence="11" type="primary">galE</name>
    <name evidence="11" type="ORF">CRP01_28735</name>
</gene>
<evidence type="ECO:0000313" key="11">
    <source>
        <dbReference type="EMBL" id="PHN03069.1"/>
    </source>
</evidence>
<dbReference type="SUPFAM" id="SSF51735">
    <property type="entry name" value="NAD(P)-binding Rossmann-fold domains"/>
    <property type="match status" value="1"/>
</dbReference>
<evidence type="ECO:0000256" key="2">
    <source>
        <dbReference type="ARBA" id="ARBA00001911"/>
    </source>
</evidence>
<evidence type="ECO:0000256" key="3">
    <source>
        <dbReference type="ARBA" id="ARBA00004947"/>
    </source>
</evidence>
<keyword evidence="7 9" id="KW-0520">NAD</keyword>
<dbReference type="PANTHER" id="PTHR43725:SF47">
    <property type="entry name" value="UDP-GLUCOSE 4-EPIMERASE"/>
    <property type="match status" value="1"/>
</dbReference>
<evidence type="ECO:0000259" key="10">
    <source>
        <dbReference type="Pfam" id="PF16363"/>
    </source>
</evidence>
<evidence type="ECO:0000256" key="1">
    <source>
        <dbReference type="ARBA" id="ARBA00000083"/>
    </source>
</evidence>
<dbReference type="Gene3D" id="3.90.25.10">
    <property type="entry name" value="UDP-galactose 4-epimerase, domain 1"/>
    <property type="match status" value="1"/>
</dbReference>
<comment type="similarity">
    <text evidence="4 9">Belongs to the NAD(P)-dependent epimerase/dehydratase family.</text>
</comment>
<comment type="caution">
    <text evidence="11">The sequence shown here is derived from an EMBL/GenBank/DDBJ whole genome shotgun (WGS) entry which is preliminary data.</text>
</comment>
<dbReference type="UniPathway" id="UPA00214"/>
<reference evidence="11 12" key="1">
    <citation type="submission" date="2017-10" db="EMBL/GenBank/DDBJ databases">
        <title>The draft genome sequence of Lewinella nigricans NBRC 102662.</title>
        <authorList>
            <person name="Wang K."/>
        </authorList>
    </citation>
    <scope>NUCLEOTIDE SEQUENCE [LARGE SCALE GENOMIC DNA]</scope>
    <source>
        <strain evidence="11 12">NBRC 102662</strain>
    </source>
</reference>
<evidence type="ECO:0000256" key="8">
    <source>
        <dbReference type="ARBA" id="ARBA00023235"/>
    </source>
</evidence>
<evidence type="ECO:0000256" key="9">
    <source>
        <dbReference type="RuleBase" id="RU366046"/>
    </source>
</evidence>
<proteinExistence type="inferred from homology"/>
<keyword evidence="8 9" id="KW-0413">Isomerase</keyword>
<dbReference type="EC" id="5.1.3.2" evidence="5 9"/>
<evidence type="ECO:0000256" key="5">
    <source>
        <dbReference type="ARBA" id="ARBA00013189"/>
    </source>
</evidence>
<dbReference type="NCBIfam" id="TIGR01179">
    <property type="entry name" value="galE"/>
    <property type="match status" value="1"/>
</dbReference>
<dbReference type="Proteomes" id="UP000223913">
    <property type="component" value="Unassembled WGS sequence"/>
</dbReference>
<dbReference type="EMBL" id="PDUD01000034">
    <property type="protein sequence ID" value="PHN03069.1"/>
    <property type="molecule type" value="Genomic_DNA"/>
</dbReference>
<dbReference type="InterPro" id="IPR005886">
    <property type="entry name" value="UDP_G4E"/>
</dbReference>
<dbReference type="InterPro" id="IPR016040">
    <property type="entry name" value="NAD(P)-bd_dom"/>
</dbReference>
<dbReference type="GO" id="GO:0005829">
    <property type="term" value="C:cytosol"/>
    <property type="evidence" value="ECO:0007669"/>
    <property type="project" value="TreeGrafter"/>
</dbReference>